<dbReference type="HOGENOM" id="CLU_057151_0_0_1"/>
<dbReference type="STRING" id="1043004.A0A074WNY1"/>
<keyword evidence="2" id="KW-1185">Reference proteome</keyword>
<feature type="non-terminal residue" evidence="1">
    <location>
        <position position="189"/>
    </location>
</feature>
<accession>A0A074WNY1</accession>
<evidence type="ECO:0000313" key="2">
    <source>
        <dbReference type="Proteomes" id="UP000027730"/>
    </source>
</evidence>
<gene>
    <name evidence="1" type="ORF">M436DRAFT_22010</name>
</gene>
<organism evidence="1 2">
    <name type="scientific">Aureobasidium namibiae CBS 147.97</name>
    <dbReference type="NCBI Taxonomy" id="1043004"/>
    <lineage>
        <taxon>Eukaryota</taxon>
        <taxon>Fungi</taxon>
        <taxon>Dikarya</taxon>
        <taxon>Ascomycota</taxon>
        <taxon>Pezizomycotina</taxon>
        <taxon>Dothideomycetes</taxon>
        <taxon>Dothideomycetidae</taxon>
        <taxon>Dothideales</taxon>
        <taxon>Saccotheciaceae</taxon>
        <taxon>Aureobasidium</taxon>
    </lineage>
</organism>
<dbReference type="PANTHER" id="PTHR38887">
    <property type="entry name" value="CHROMOSOME 21, WHOLE GENOME SHOTGUN SEQUENCE"/>
    <property type="match status" value="1"/>
</dbReference>
<dbReference type="PANTHER" id="PTHR38887:SF1">
    <property type="entry name" value="RAS MODIFICATION PROTEIN ERF4"/>
    <property type="match status" value="1"/>
</dbReference>
<dbReference type="OrthoDB" id="3068835at2759"/>
<dbReference type="EMBL" id="KL584706">
    <property type="protein sequence ID" value="KEQ74853.1"/>
    <property type="molecule type" value="Genomic_DNA"/>
</dbReference>
<dbReference type="Proteomes" id="UP000027730">
    <property type="component" value="Unassembled WGS sequence"/>
</dbReference>
<dbReference type="InterPro" id="IPR053221">
    <property type="entry name" value="Burnettramic_acid_biosynth"/>
</dbReference>
<sequence length="189" mass="20393">PIVIPQTAPGAGNPFTRAYSPALSNTDISLSTFLTFLDTLNVCFAQTPPLQVLDLAGGIVGMVPHHIPALVGSSLQATAKIANAVTSKTRVAGLLKTANEEIFAPQGLKVEILDTEKLKQRLGIDANKPLLNDLEEKDMQVSVRDRRLQALSPHIAPLVFDVPVQARQTNAIDRLSAQQLQRQMAKAEE</sequence>
<protein>
    <submittedName>
        <fullName evidence="1">Uncharacterized protein</fullName>
    </submittedName>
</protein>
<dbReference type="GeneID" id="25408074"/>
<proteinExistence type="predicted"/>
<reference evidence="1 2" key="1">
    <citation type="journal article" date="2014" name="BMC Genomics">
        <title>Genome sequencing of four Aureobasidium pullulans varieties: biotechnological potential, stress tolerance, and description of new species.</title>
        <authorList>
            <person name="Gostin Ar C."/>
            <person name="Ohm R.A."/>
            <person name="Kogej T."/>
            <person name="Sonjak S."/>
            <person name="Turk M."/>
            <person name="Zajc J."/>
            <person name="Zalar P."/>
            <person name="Grube M."/>
            <person name="Sun H."/>
            <person name="Han J."/>
            <person name="Sharma A."/>
            <person name="Chiniquy J."/>
            <person name="Ngan C.Y."/>
            <person name="Lipzen A."/>
            <person name="Barry K."/>
            <person name="Grigoriev I.V."/>
            <person name="Gunde-Cimerman N."/>
        </authorList>
    </citation>
    <scope>NUCLEOTIDE SEQUENCE [LARGE SCALE GENOMIC DNA]</scope>
    <source>
        <strain evidence="1 2">CBS 147.97</strain>
    </source>
</reference>
<evidence type="ECO:0000313" key="1">
    <source>
        <dbReference type="EMBL" id="KEQ74853.1"/>
    </source>
</evidence>
<name>A0A074WNY1_9PEZI</name>
<dbReference type="AlphaFoldDB" id="A0A074WNY1"/>
<feature type="non-terminal residue" evidence="1">
    <location>
        <position position="1"/>
    </location>
</feature>
<dbReference type="RefSeq" id="XP_013428855.1">
    <property type="nucleotide sequence ID" value="XM_013573401.1"/>
</dbReference>